<keyword evidence="7" id="KW-0472">Membrane</keyword>
<evidence type="ECO:0000313" key="9">
    <source>
        <dbReference type="EMBL" id="OWJ77420.1"/>
    </source>
</evidence>
<dbReference type="PROSITE" id="PS50893">
    <property type="entry name" value="ABC_TRANSPORTER_2"/>
    <property type="match status" value="1"/>
</dbReference>
<dbReference type="FunFam" id="3.40.50.300:FF:000042">
    <property type="entry name" value="Maltose/maltodextrin ABC transporter, ATP-binding protein"/>
    <property type="match status" value="1"/>
</dbReference>
<comment type="caution">
    <text evidence="9">The sequence shown here is derived from an EMBL/GenBank/DDBJ whole genome shotgun (WGS) entry which is preliminary data.</text>
</comment>
<dbReference type="Proteomes" id="UP000196878">
    <property type="component" value="Unassembled WGS sequence"/>
</dbReference>
<name>A0A212AAP9_9RHOB</name>
<evidence type="ECO:0000256" key="7">
    <source>
        <dbReference type="ARBA" id="ARBA00023136"/>
    </source>
</evidence>
<dbReference type="GO" id="GO:0055052">
    <property type="term" value="C:ATP-binding cassette (ABC) transporter complex, substrate-binding subunit-containing"/>
    <property type="evidence" value="ECO:0007669"/>
    <property type="project" value="TreeGrafter"/>
</dbReference>
<accession>A0A212AAP9</accession>
<feature type="domain" description="ABC transporter" evidence="8">
    <location>
        <begin position="4"/>
        <end position="246"/>
    </location>
</feature>
<keyword evidence="4" id="KW-0547">Nucleotide-binding</keyword>
<keyword evidence="5 9" id="KW-0067">ATP-binding</keyword>
<keyword evidence="10" id="KW-1185">Reference proteome</keyword>
<dbReference type="InterPro" id="IPR003439">
    <property type="entry name" value="ABC_transporter-like_ATP-bd"/>
</dbReference>
<dbReference type="RefSeq" id="WP_088215562.1">
    <property type="nucleotide sequence ID" value="NZ_NIPW01000020.1"/>
</dbReference>
<dbReference type="InterPro" id="IPR027417">
    <property type="entry name" value="P-loop_NTPase"/>
</dbReference>
<evidence type="ECO:0000256" key="3">
    <source>
        <dbReference type="ARBA" id="ARBA00022475"/>
    </source>
</evidence>
<sequence>MATVTLRGIRKSFKDNEILRGIDLDIAEGEFVSLVGPSGCGKSTLLRIIAGLEGATAGEVLLDGVSVSGTRAADRNLSMVFQSYALYPHLTVAENIAVPLRMRRLNRWQRLPLIGGAAARAIAEDVRRAAEMLEIGPLLDRRPSQLSGGQRQRVALARALVRDPAAFLLDEPLSNLDAKLRAHTRTEITELHRKLGATFIYVTHDQVEAMTMSDRIAVMMEGEILQCDTPARIYADPCDLRVAEFIGSPRINVIPAEADYDGRISIPGCSLPLRHTGRAALRLALRPEALFLTETDAKLRGRVAHVENMGHEFVVQIAVPELSDRLVLRTAARAVVGDAAGIGFDPSRALFFDAMGARCRNVTAQVFA</sequence>
<dbReference type="OrthoDB" id="9802264at2"/>
<dbReference type="EMBL" id="NIPW01000020">
    <property type="protein sequence ID" value="OWJ77420.1"/>
    <property type="molecule type" value="Genomic_DNA"/>
</dbReference>
<dbReference type="Pfam" id="PF00005">
    <property type="entry name" value="ABC_tran"/>
    <property type="match status" value="1"/>
</dbReference>
<evidence type="ECO:0000256" key="6">
    <source>
        <dbReference type="ARBA" id="ARBA00022967"/>
    </source>
</evidence>
<evidence type="ECO:0000256" key="1">
    <source>
        <dbReference type="ARBA" id="ARBA00005417"/>
    </source>
</evidence>
<evidence type="ECO:0000259" key="8">
    <source>
        <dbReference type="PROSITE" id="PS50893"/>
    </source>
</evidence>
<reference evidence="9 10" key="1">
    <citation type="submission" date="2016-12" db="EMBL/GenBank/DDBJ databases">
        <title>Comparison of Traditional DNA-DNA Hybridization with In Silico Genomic Analysis.</title>
        <authorList>
            <person name="Nicholson A.C."/>
            <person name="Humrighouse B.W."/>
            <person name="Graziano J."/>
            <person name="Lasker B."/>
            <person name="Whitney A.M."/>
            <person name="Mcquiston J.R."/>
        </authorList>
    </citation>
    <scope>NUCLEOTIDE SEQUENCE [LARGE SCALE GENOMIC DNA]</scope>
    <source>
        <strain evidence="9 10">H2240</strain>
    </source>
</reference>
<dbReference type="GO" id="GO:0140359">
    <property type="term" value="F:ABC-type transporter activity"/>
    <property type="evidence" value="ECO:0007669"/>
    <property type="project" value="UniProtKB-ARBA"/>
</dbReference>
<dbReference type="Gene3D" id="2.40.50.100">
    <property type="match status" value="1"/>
</dbReference>
<comment type="similarity">
    <text evidence="1">Belongs to the ABC transporter superfamily.</text>
</comment>
<dbReference type="InterPro" id="IPR012340">
    <property type="entry name" value="NA-bd_OB-fold"/>
</dbReference>
<dbReference type="GO" id="GO:0005524">
    <property type="term" value="F:ATP binding"/>
    <property type="evidence" value="ECO:0007669"/>
    <property type="project" value="UniProtKB-KW"/>
</dbReference>
<evidence type="ECO:0000313" key="10">
    <source>
        <dbReference type="Proteomes" id="UP000196878"/>
    </source>
</evidence>
<dbReference type="PANTHER" id="PTHR43875:SF15">
    <property type="entry name" value="TREHALOSE IMPORT ATP-BINDING PROTEIN SUGC"/>
    <property type="match status" value="1"/>
</dbReference>
<dbReference type="InterPro" id="IPR047641">
    <property type="entry name" value="ABC_transpr_MalK/UgpC-like"/>
</dbReference>
<dbReference type="InterPro" id="IPR008995">
    <property type="entry name" value="Mo/tungstate-bd_C_term_dom"/>
</dbReference>
<keyword evidence="2" id="KW-0813">Transport</keyword>
<dbReference type="InterPro" id="IPR003593">
    <property type="entry name" value="AAA+_ATPase"/>
</dbReference>
<evidence type="ECO:0000256" key="2">
    <source>
        <dbReference type="ARBA" id="ARBA00022448"/>
    </source>
</evidence>
<dbReference type="InterPro" id="IPR013611">
    <property type="entry name" value="Transp-assoc_OB_typ2"/>
</dbReference>
<dbReference type="Gene3D" id="3.40.50.300">
    <property type="entry name" value="P-loop containing nucleotide triphosphate hydrolases"/>
    <property type="match status" value="1"/>
</dbReference>
<dbReference type="GO" id="GO:0016887">
    <property type="term" value="F:ATP hydrolysis activity"/>
    <property type="evidence" value="ECO:0007669"/>
    <property type="project" value="InterPro"/>
</dbReference>
<evidence type="ECO:0000256" key="5">
    <source>
        <dbReference type="ARBA" id="ARBA00022840"/>
    </source>
</evidence>
<gene>
    <name evidence="9" type="ORF">CDV49_11350</name>
</gene>
<dbReference type="PANTHER" id="PTHR43875">
    <property type="entry name" value="MALTODEXTRIN IMPORT ATP-BINDING PROTEIN MSMX"/>
    <property type="match status" value="1"/>
</dbReference>
<organism evidence="9 10">
    <name type="scientific">Haematobacter genomosp. 1</name>
    <dbReference type="NCBI Taxonomy" id="366618"/>
    <lineage>
        <taxon>Bacteria</taxon>
        <taxon>Pseudomonadati</taxon>
        <taxon>Pseudomonadota</taxon>
        <taxon>Alphaproteobacteria</taxon>
        <taxon>Rhodobacterales</taxon>
        <taxon>Paracoccaceae</taxon>
        <taxon>Haematobacter</taxon>
    </lineage>
</organism>
<proteinExistence type="inferred from homology"/>
<dbReference type="InterPro" id="IPR017871">
    <property type="entry name" value="ABC_transporter-like_CS"/>
</dbReference>
<dbReference type="SUPFAM" id="SSF52540">
    <property type="entry name" value="P-loop containing nucleoside triphosphate hydrolases"/>
    <property type="match status" value="1"/>
</dbReference>
<keyword evidence="3" id="KW-1003">Cell membrane</keyword>
<dbReference type="Pfam" id="PF08402">
    <property type="entry name" value="TOBE_2"/>
    <property type="match status" value="1"/>
</dbReference>
<dbReference type="Gene3D" id="2.40.50.140">
    <property type="entry name" value="Nucleic acid-binding proteins"/>
    <property type="match status" value="1"/>
</dbReference>
<keyword evidence="6" id="KW-1278">Translocase</keyword>
<dbReference type="PROSITE" id="PS00211">
    <property type="entry name" value="ABC_TRANSPORTER_1"/>
    <property type="match status" value="1"/>
</dbReference>
<dbReference type="AlphaFoldDB" id="A0A212AAP9"/>
<protein>
    <submittedName>
        <fullName evidence="9">Glycerol-3-phosphate ABC transporter ATP-binding protein</fullName>
    </submittedName>
</protein>
<dbReference type="SMART" id="SM00382">
    <property type="entry name" value="AAA"/>
    <property type="match status" value="1"/>
</dbReference>
<evidence type="ECO:0000256" key="4">
    <source>
        <dbReference type="ARBA" id="ARBA00022741"/>
    </source>
</evidence>
<dbReference type="SUPFAM" id="SSF50331">
    <property type="entry name" value="MOP-like"/>
    <property type="match status" value="1"/>
</dbReference>